<evidence type="ECO:0000259" key="1">
    <source>
        <dbReference type="Pfam" id="PF15865"/>
    </source>
</evidence>
<dbReference type="AlphaFoldDB" id="A0A0K2VAM2"/>
<dbReference type="Pfam" id="PF15865">
    <property type="entry name" value="Fanconi_A_N"/>
    <property type="match status" value="1"/>
</dbReference>
<organism evidence="2">
    <name type="scientific">Lepeophtheirus salmonis</name>
    <name type="common">Salmon louse</name>
    <name type="synonym">Caligus salmonis</name>
    <dbReference type="NCBI Taxonomy" id="72036"/>
    <lineage>
        <taxon>Eukaryota</taxon>
        <taxon>Metazoa</taxon>
        <taxon>Ecdysozoa</taxon>
        <taxon>Arthropoda</taxon>
        <taxon>Crustacea</taxon>
        <taxon>Multicrustacea</taxon>
        <taxon>Hexanauplia</taxon>
        <taxon>Copepoda</taxon>
        <taxon>Siphonostomatoida</taxon>
        <taxon>Caligidae</taxon>
        <taxon>Lepeophtheirus</taxon>
    </lineage>
</organism>
<reference evidence="2" key="1">
    <citation type="submission" date="2014-05" db="EMBL/GenBank/DDBJ databases">
        <authorList>
            <person name="Chronopoulou M."/>
        </authorList>
    </citation>
    <scope>NUCLEOTIDE SEQUENCE</scope>
    <source>
        <tissue evidence="2">Whole organism</tissue>
    </source>
</reference>
<sequence length="326" mass="38223">MRIYDTELRKILFDTTISGNEFSHDESKYSFKSSQQTLMSGLDPDEHFFLQCLSQNDYDACLEVDFLNGGRLPVRRIPELRKKTIQKIRAKGEIPPLGFLYKLDKCKILSFEQFLSGINCSKEVFLEAWKKENDDIILVSWMERLIVLESPLIITLLDWIVHQSILENGSACNFFESLNDKSTLERDDLKKFYSKVINIFITWNPNIKVITALNEQENWRNLIINSLEHEVRRNLFIEMIIPFNDLSEVMNIYKKILKRKEVNWFHCLSLLALVHSYDRVGVTKEVNGIIVVIQAFPIKLIHFFPSFPSHLDLVMYYLNAGFNEKN</sequence>
<evidence type="ECO:0000313" key="2">
    <source>
        <dbReference type="EMBL" id="CDW46966.1"/>
    </source>
</evidence>
<dbReference type="InterPro" id="IPR031729">
    <property type="entry name" value="Fanconi_A_N"/>
</dbReference>
<gene>
    <name evidence="2" type="primary">FANCA</name>
</gene>
<proteinExistence type="predicted"/>
<accession>A0A0K2VAM2</accession>
<name>A0A0K2VAM2_LEPSM</name>
<dbReference type="OrthoDB" id="6348874at2759"/>
<feature type="domain" description="Fanconi anaemia group A protein N-terminal" evidence="1">
    <location>
        <begin position="172"/>
        <end position="272"/>
    </location>
</feature>
<protein>
    <submittedName>
        <fullName evidence="2">Fanconi anemia, complementation group A [Ceratotherium simum simum]</fullName>
    </submittedName>
</protein>
<feature type="non-terminal residue" evidence="2">
    <location>
        <position position="326"/>
    </location>
</feature>
<dbReference type="EMBL" id="HACA01029605">
    <property type="protein sequence ID" value="CDW46966.1"/>
    <property type="molecule type" value="Transcribed_RNA"/>
</dbReference>